<comment type="caution">
    <text evidence="2">The sequence shown here is derived from an EMBL/GenBank/DDBJ whole genome shotgun (WGS) entry which is preliminary data.</text>
</comment>
<protein>
    <submittedName>
        <fullName evidence="2">Uncharacterized protein</fullName>
    </submittedName>
</protein>
<name>A0AAD5MZA5_PARTN</name>
<accession>A0AAD5MZA5</accession>
<keyword evidence="3" id="KW-1185">Reference proteome</keyword>
<evidence type="ECO:0000313" key="3">
    <source>
        <dbReference type="Proteomes" id="UP001196413"/>
    </source>
</evidence>
<feature type="region of interest" description="Disordered" evidence="1">
    <location>
        <begin position="704"/>
        <end position="729"/>
    </location>
</feature>
<proteinExistence type="predicted"/>
<dbReference type="EMBL" id="JAHQIW010005354">
    <property type="protein sequence ID" value="KAJ1365738.1"/>
    <property type="molecule type" value="Genomic_DNA"/>
</dbReference>
<feature type="compositionally biased region" description="Polar residues" evidence="1">
    <location>
        <begin position="219"/>
        <end position="228"/>
    </location>
</feature>
<organism evidence="2 3">
    <name type="scientific">Parelaphostrongylus tenuis</name>
    <name type="common">Meningeal worm</name>
    <dbReference type="NCBI Taxonomy" id="148309"/>
    <lineage>
        <taxon>Eukaryota</taxon>
        <taxon>Metazoa</taxon>
        <taxon>Ecdysozoa</taxon>
        <taxon>Nematoda</taxon>
        <taxon>Chromadorea</taxon>
        <taxon>Rhabditida</taxon>
        <taxon>Rhabditina</taxon>
        <taxon>Rhabditomorpha</taxon>
        <taxon>Strongyloidea</taxon>
        <taxon>Metastrongylidae</taxon>
        <taxon>Parelaphostrongylus</taxon>
    </lineage>
</organism>
<feature type="region of interest" description="Disordered" evidence="1">
    <location>
        <begin position="219"/>
        <end position="241"/>
    </location>
</feature>
<gene>
    <name evidence="2" type="ORF">KIN20_026159</name>
</gene>
<evidence type="ECO:0000313" key="2">
    <source>
        <dbReference type="EMBL" id="KAJ1365738.1"/>
    </source>
</evidence>
<reference evidence="2" key="1">
    <citation type="submission" date="2021-06" db="EMBL/GenBank/DDBJ databases">
        <title>Parelaphostrongylus tenuis whole genome reference sequence.</title>
        <authorList>
            <person name="Garwood T.J."/>
            <person name="Larsen P.A."/>
            <person name="Fountain-Jones N.M."/>
            <person name="Garbe J.R."/>
            <person name="Macchietto M.G."/>
            <person name="Kania S.A."/>
            <person name="Gerhold R.W."/>
            <person name="Richards J.E."/>
            <person name="Wolf T.M."/>
        </authorList>
    </citation>
    <scope>NUCLEOTIDE SEQUENCE</scope>
    <source>
        <strain evidence="2">MNPRO001-30</strain>
        <tissue evidence="2">Meninges</tissue>
    </source>
</reference>
<sequence>MDNGIATSRTAAETSDSIQLQITDSQMSHTLSEGTLLESSDLQHDRDIIFDAVEEEIGGHPAGRNFECGGIEVPWLAENEMDDDVSTGRERELFYPAVEEAGANGAVTVTITKTCHANSSTTSRVHAACNDGAVSGRDSAALPQMTLEEQRKSMPLDSITECDVRSAHGDSSEANFLAEIADESVNDQQHYAAPYNLWTHHVHQTDAVASSEITSDVNSSDLAKSSLPNFPHGQLNNGDPLGDERLEMRRNALDGYLLTQNDFQLPTFTFNPSESTTTTNPSYLLEEQPQEYSCGRMSNPCLTYNIVSNNQLSYNPFPMYANDGLPLNQQFSFPQNIDVNANVTSCHIGQHRRPEDCSTQLNISPPQPPSALGVDQVSFPDFVASAGSTITTNVDNKHVAIALKRRSLRDSTTINEKQNQAASGFQMPFPPTYSQVNFLPQGGSSSPLLMPSLMAVQDDYVSAPPTRQRSLSQCPPSTSQEICAASLSSTKALTVVRSLEDIAVIKAPYRLGNALVKHSYYSWKKSQPIDVFLRNSVKSFEMTTSLSSKVPLNPPRSQSRCLNDIVPRVHSNLSNAKYPNMVDVNFRRRPGTKTLSRPRHLCSQTRDVIGRVCAYFREFSKRYSALGNNIIGTPFENPERMASHATGFTLLTIRRCGERMEAVPSCTYRSGAVPTDEELSNLSSTFSDEPWCIGAKNRARLMPTTRRKPRKKSPPFVDSTSETEELGDEGIVVDNIDVNELEENENGVPKRRRSQRILNQRRAKLLNRLKTKNYEQKSFTNLRGGKEKKAKGEEGTNLDASSSGDSIIQLNDCAIVAQLPKRLITRKRRSLADSLKSSYSESTRNKQCNISKIPAKSNRPSKIADLLIFTRRRLCKSFVFGYLLIGGAPERIR</sequence>
<dbReference type="Proteomes" id="UP001196413">
    <property type="component" value="Unassembled WGS sequence"/>
</dbReference>
<evidence type="ECO:0000256" key="1">
    <source>
        <dbReference type="SAM" id="MobiDB-lite"/>
    </source>
</evidence>
<dbReference type="AlphaFoldDB" id="A0AAD5MZA5"/>